<dbReference type="Pfam" id="PF00212">
    <property type="entry name" value="ANP"/>
    <property type="match status" value="1"/>
</dbReference>
<evidence type="ECO:0000256" key="8">
    <source>
        <dbReference type="RuleBase" id="RU003686"/>
    </source>
</evidence>
<dbReference type="GO" id="GO:0005576">
    <property type="term" value="C:extracellular region"/>
    <property type="evidence" value="ECO:0007669"/>
    <property type="project" value="UniProtKB-SubCell"/>
</dbReference>
<dbReference type="PANTHER" id="PTHR12167:SF2">
    <property type="entry name" value="C-TYPE NATRIURETIC PEPTIDE"/>
    <property type="match status" value="1"/>
</dbReference>
<keyword evidence="12" id="KW-1185">Reference proteome</keyword>
<dbReference type="AlphaFoldDB" id="A0A3B3RU30"/>
<feature type="signal peptide" evidence="10">
    <location>
        <begin position="1"/>
        <end position="22"/>
    </location>
</feature>
<keyword evidence="6 8" id="KW-0838">Vasoactive</keyword>
<evidence type="ECO:0000256" key="10">
    <source>
        <dbReference type="SAM" id="SignalP"/>
    </source>
</evidence>
<evidence type="ECO:0000256" key="5">
    <source>
        <dbReference type="ARBA" id="ARBA00022729"/>
    </source>
</evidence>
<dbReference type="SMART" id="SM00183">
    <property type="entry name" value="NAT_PEP"/>
    <property type="match status" value="1"/>
</dbReference>
<dbReference type="STRING" id="1676925.ENSPKIP00000022032"/>
<evidence type="ECO:0000256" key="6">
    <source>
        <dbReference type="ARBA" id="ARBA00022858"/>
    </source>
</evidence>
<keyword evidence="7" id="KW-1015">Disulfide bond</keyword>
<evidence type="ECO:0000256" key="2">
    <source>
        <dbReference type="ARBA" id="ARBA00009041"/>
    </source>
</evidence>
<reference evidence="11" key="1">
    <citation type="submission" date="2025-05" db="UniProtKB">
        <authorList>
            <consortium name="Ensembl"/>
        </authorList>
    </citation>
    <scope>IDENTIFICATION</scope>
</reference>
<evidence type="ECO:0000256" key="3">
    <source>
        <dbReference type="ARBA" id="ARBA00022525"/>
    </source>
</evidence>
<keyword evidence="3" id="KW-0964">Secreted</keyword>
<evidence type="ECO:0000256" key="1">
    <source>
        <dbReference type="ARBA" id="ARBA00004613"/>
    </source>
</evidence>
<comment type="subcellular location">
    <subcellularLocation>
        <location evidence="1 8">Secreted</location>
    </subcellularLocation>
</comment>
<dbReference type="Proteomes" id="UP000261540">
    <property type="component" value="Unplaced"/>
</dbReference>
<evidence type="ECO:0000256" key="7">
    <source>
        <dbReference type="ARBA" id="ARBA00023157"/>
    </source>
</evidence>
<feature type="chain" id="PRO_5044589326" evidence="10">
    <location>
        <begin position="23"/>
        <end position="119"/>
    </location>
</feature>
<accession>A0A3B3RU30</accession>
<sequence>MNASHAIVCGLLITLISFAIEANPLTPAQQKSLRSLLGDELSEFLAAGEQEQNMESMQSRLLRDLRMKQRTKGVWSRVLNDQTVTRKHKAGSKKGTSSSRNGCFGHKMDRIGTLSGMGC</sequence>
<dbReference type="InterPro" id="IPR030480">
    <property type="entry name" value="Natr_peptide_CS"/>
</dbReference>
<dbReference type="GO" id="GO:0097746">
    <property type="term" value="P:blood vessel diameter maintenance"/>
    <property type="evidence" value="ECO:0007669"/>
    <property type="project" value="UniProtKB-KW"/>
</dbReference>
<dbReference type="PRINTS" id="PR00712">
    <property type="entry name" value="BNATPEPTIDE"/>
</dbReference>
<dbReference type="GO" id="GO:0007168">
    <property type="term" value="P:receptor guanylyl cyclase signaling pathway"/>
    <property type="evidence" value="ECO:0007669"/>
    <property type="project" value="TreeGrafter"/>
</dbReference>
<evidence type="ECO:0000313" key="12">
    <source>
        <dbReference type="Proteomes" id="UP000261540"/>
    </source>
</evidence>
<dbReference type="GeneTree" id="ENSGT00390000015492"/>
<name>A0A3B3RU30_9TELE</name>
<organism evidence="11 12">
    <name type="scientific">Paramormyrops kingsleyae</name>
    <dbReference type="NCBI Taxonomy" id="1676925"/>
    <lineage>
        <taxon>Eukaryota</taxon>
        <taxon>Metazoa</taxon>
        <taxon>Chordata</taxon>
        <taxon>Craniata</taxon>
        <taxon>Vertebrata</taxon>
        <taxon>Euteleostomi</taxon>
        <taxon>Actinopterygii</taxon>
        <taxon>Neopterygii</taxon>
        <taxon>Teleostei</taxon>
        <taxon>Osteoglossocephala</taxon>
        <taxon>Osteoglossomorpha</taxon>
        <taxon>Osteoglossiformes</taxon>
        <taxon>Mormyridae</taxon>
        <taxon>Paramormyrops</taxon>
    </lineage>
</organism>
<comment type="similarity">
    <text evidence="2 8">Belongs to the natriuretic peptide family.</text>
</comment>
<keyword evidence="4" id="KW-0165">Cleavage on pair of basic residues</keyword>
<dbReference type="GO" id="GO:0005179">
    <property type="term" value="F:hormone activity"/>
    <property type="evidence" value="ECO:0007669"/>
    <property type="project" value="InterPro"/>
</dbReference>
<dbReference type="InterPro" id="IPR000663">
    <property type="entry name" value="Natr_peptide"/>
</dbReference>
<keyword evidence="5 10" id="KW-0732">Signal</keyword>
<dbReference type="PROSITE" id="PS00263">
    <property type="entry name" value="NATRIURETIC_PEPTIDE"/>
    <property type="match status" value="1"/>
</dbReference>
<proteinExistence type="inferred from homology"/>
<dbReference type="Ensembl" id="ENSPKIT00000002695.1">
    <property type="protein sequence ID" value="ENSPKIP00000022042.1"/>
    <property type="gene ID" value="ENSPKIG00000006200.1"/>
</dbReference>
<protein>
    <submittedName>
        <fullName evidence="11">Natriuretic peptide C</fullName>
    </submittedName>
</protein>
<dbReference type="PANTHER" id="PTHR12167">
    <property type="entry name" value="C-TYPE NATRIURETIC PEPTIDE"/>
    <property type="match status" value="1"/>
</dbReference>
<dbReference type="Ensembl" id="ENSPKIT00000002685.1">
    <property type="protein sequence ID" value="ENSPKIP00000022032.1"/>
    <property type="gene ID" value="ENSPKIG00000006200.1"/>
</dbReference>
<evidence type="ECO:0000256" key="4">
    <source>
        <dbReference type="ARBA" id="ARBA00022685"/>
    </source>
</evidence>
<feature type="region of interest" description="Disordered" evidence="9">
    <location>
        <begin position="84"/>
        <end position="104"/>
    </location>
</feature>
<evidence type="ECO:0000256" key="9">
    <source>
        <dbReference type="SAM" id="MobiDB-lite"/>
    </source>
</evidence>
<dbReference type="InterPro" id="IPR002408">
    <property type="entry name" value="Natriuretic_peptide_brain"/>
</dbReference>
<dbReference type="GO" id="GO:0006182">
    <property type="term" value="P:cGMP biosynthetic process"/>
    <property type="evidence" value="ECO:0007669"/>
    <property type="project" value="TreeGrafter"/>
</dbReference>
<evidence type="ECO:0000313" key="11">
    <source>
        <dbReference type="Ensembl" id="ENSPKIP00000022042.1"/>
    </source>
</evidence>